<dbReference type="EMBL" id="VZRW01011944">
    <property type="protein sequence ID" value="NWX22790.1"/>
    <property type="molecule type" value="Genomic_DNA"/>
</dbReference>
<accession>A0A7K6UKK2</accession>
<organism evidence="6 7">
    <name type="scientific">Aegotheles bennettii</name>
    <dbReference type="NCBI Taxonomy" id="48278"/>
    <lineage>
        <taxon>Eukaryota</taxon>
        <taxon>Metazoa</taxon>
        <taxon>Chordata</taxon>
        <taxon>Craniata</taxon>
        <taxon>Vertebrata</taxon>
        <taxon>Euteleostomi</taxon>
        <taxon>Archelosauria</taxon>
        <taxon>Archosauria</taxon>
        <taxon>Dinosauria</taxon>
        <taxon>Saurischia</taxon>
        <taxon>Theropoda</taxon>
        <taxon>Coelurosauria</taxon>
        <taxon>Aves</taxon>
        <taxon>Neognathae</taxon>
        <taxon>Neoaves</taxon>
        <taxon>Strisores</taxon>
        <taxon>Caprimulgiformes</taxon>
        <taxon>Aegothelidae</taxon>
        <taxon>Aegotheles</taxon>
    </lineage>
</organism>
<dbReference type="InterPro" id="IPR042855">
    <property type="entry name" value="V_SNARE_CC"/>
</dbReference>
<feature type="domain" description="V-SNARE coiled-coil homology" evidence="5">
    <location>
        <begin position="76"/>
        <end position="136"/>
    </location>
</feature>
<sequence>LSPNIPTVTPCPHCPLTSVLSPNVPICPFPVSPWSPVSPFLGYPCPPISPLLPYVPLCPNISVVTFCPPFVSPQAALEQCQRQAEEVTELMRDNVTRALEREGRLQELDMRAQDLHAMSSTFVRTTRAVARQQRRGHRCWCLVAIGVATGLVLLLALGLALWLSRPSPASVTVIVTVPPAATTPAGRP</sequence>
<dbReference type="OrthoDB" id="190375at2759"/>
<keyword evidence="3" id="KW-0175">Coiled coil</keyword>
<evidence type="ECO:0000256" key="4">
    <source>
        <dbReference type="SAM" id="Phobius"/>
    </source>
</evidence>
<keyword evidence="7" id="KW-1185">Reference proteome</keyword>
<keyword evidence="4" id="KW-1133">Transmembrane helix</keyword>
<evidence type="ECO:0000313" key="7">
    <source>
        <dbReference type="Proteomes" id="UP000559068"/>
    </source>
</evidence>
<proteinExistence type="inferred from homology"/>
<dbReference type="Pfam" id="PF00957">
    <property type="entry name" value="Synaptobrevin"/>
    <property type="match status" value="1"/>
</dbReference>
<name>A0A7K6UKK2_9AVES</name>
<feature type="non-terminal residue" evidence="6">
    <location>
        <position position="1"/>
    </location>
</feature>
<dbReference type="GO" id="GO:0043001">
    <property type="term" value="P:Golgi to plasma membrane protein transport"/>
    <property type="evidence" value="ECO:0007669"/>
    <property type="project" value="TreeGrafter"/>
</dbReference>
<protein>
    <submittedName>
        <fullName evidence="6">VAMP5 protein</fullName>
    </submittedName>
</protein>
<dbReference type="GO" id="GO:0005886">
    <property type="term" value="C:plasma membrane"/>
    <property type="evidence" value="ECO:0007669"/>
    <property type="project" value="TreeGrafter"/>
</dbReference>
<keyword evidence="4" id="KW-0472">Membrane</keyword>
<dbReference type="AlphaFoldDB" id="A0A7K6UKK2"/>
<dbReference type="InterPro" id="IPR042581">
    <property type="entry name" value="VAMP5_R-SNARE"/>
</dbReference>
<dbReference type="PANTHER" id="PTHR47462:SF1">
    <property type="entry name" value="VESICLE-ASSOCIATED MEMBRANE PROTEIN 5"/>
    <property type="match status" value="1"/>
</dbReference>
<evidence type="ECO:0000256" key="3">
    <source>
        <dbReference type="PROSITE-ProRule" id="PRU00290"/>
    </source>
</evidence>
<dbReference type="PANTHER" id="PTHR47462">
    <property type="entry name" value="VESICLE-ASSOCIATED MEMBRANE PROTEIN 5"/>
    <property type="match status" value="1"/>
</dbReference>
<dbReference type="CDD" id="cd15872">
    <property type="entry name" value="R-SNARE_VAMP5"/>
    <property type="match status" value="1"/>
</dbReference>
<dbReference type="SUPFAM" id="SSF58038">
    <property type="entry name" value="SNARE fusion complex"/>
    <property type="match status" value="1"/>
</dbReference>
<dbReference type="PROSITE" id="PS50892">
    <property type="entry name" value="V_SNARE"/>
    <property type="match status" value="1"/>
</dbReference>
<evidence type="ECO:0000313" key="6">
    <source>
        <dbReference type="EMBL" id="NWX22790.1"/>
    </source>
</evidence>
<dbReference type="GO" id="GO:0012505">
    <property type="term" value="C:endomembrane system"/>
    <property type="evidence" value="ECO:0007669"/>
    <property type="project" value="UniProtKB-SubCell"/>
</dbReference>
<dbReference type="Proteomes" id="UP000559068">
    <property type="component" value="Unassembled WGS sequence"/>
</dbReference>
<dbReference type="InterPro" id="IPR042166">
    <property type="entry name" value="Vamp5"/>
</dbReference>
<reference evidence="6 7" key="1">
    <citation type="submission" date="2019-09" db="EMBL/GenBank/DDBJ databases">
        <title>Bird 10,000 Genomes (B10K) Project - Family phase.</title>
        <authorList>
            <person name="Zhang G."/>
        </authorList>
    </citation>
    <scope>NUCLEOTIDE SEQUENCE [LARGE SCALE GENOMIC DNA]</scope>
    <source>
        <strain evidence="6">B10K-DU-029-76</strain>
        <tissue evidence="6">Heart</tissue>
    </source>
</reference>
<dbReference type="InterPro" id="IPR001388">
    <property type="entry name" value="Synaptobrevin-like"/>
</dbReference>
<dbReference type="PRINTS" id="PR00219">
    <property type="entry name" value="SYNAPTOBREVN"/>
</dbReference>
<keyword evidence="4" id="KW-0812">Transmembrane</keyword>
<dbReference type="Gene3D" id="1.20.5.110">
    <property type="match status" value="1"/>
</dbReference>
<evidence type="ECO:0000259" key="5">
    <source>
        <dbReference type="PROSITE" id="PS50892"/>
    </source>
</evidence>
<evidence type="ECO:0000256" key="2">
    <source>
        <dbReference type="ARBA" id="ARBA00046280"/>
    </source>
</evidence>
<feature type="transmembrane region" description="Helical" evidence="4">
    <location>
        <begin position="140"/>
        <end position="163"/>
    </location>
</feature>
<gene>
    <name evidence="6" type="primary">Vamp5</name>
    <name evidence="6" type="ORF">AEGBEN_R14602</name>
</gene>
<evidence type="ECO:0000256" key="1">
    <source>
        <dbReference type="ARBA" id="ARBA00008025"/>
    </source>
</evidence>
<comment type="similarity">
    <text evidence="1">Belongs to the synaptobrevin family.</text>
</comment>
<comment type="caution">
    <text evidence="6">The sequence shown here is derived from an EMBL/GenBank/DDBJ whole genome shotgun (WGS) entry which is preliminary data.</text>
</comment>
<feature type="non-terminal residue" evidence="6">
    <location>
        <position position="188"/>
    </location>
</feature>
<comment type="subcellular location">
    <subcellularLocation>
        <location evidence="2">Endomembrane system</location>
        <topology evidence="2">Single-pass type IV membrane protein</topology>
    </subcellularLocation>
</comment>